<keyword evidence="3" id="KW-1185">Reference proteome</keyword>
<evidence type="ECO:0000313" key="3">
    <source>
        <dbReference type="Proteomes" id="UP000039865"/>
    </source>
</evidence>
<organism evidence="2 3">
    <name type="scientific">Stylonychia lemnae</name>
    <name type="common">Ciliate</name>
    <dbReference type="NCBI Taxonomy" id="5949"/>
    <lineage>
        <taxon>Eukaryota</taxon>
        <taxon>Sar</taxon>
        <taxon>Alveolata</taxon>
        <taxon>Ciliophora</taxon>
        <taxon>Intramacronucleata</taxon>
        <taxon>Spirotrichea</taxon>
        <taxon>Stichotrichia</taxon>
        <taxon>Sporadotrichida</taxon>
        <taxon>Oxytrichidae</taxon>
        <taxon>Stylonychinae</taxon>
        <taxon>Stylonychia</taxon>
    </lineage>
</organism>
<protein>
    <submittedName>
        <fullName evidence="2">Uncharacterized protein</fullName>
    </submittedName>
</protein>
<accession>A0A078ANA9</accession>
<dbReference type="EMBL" id="CCKQ01010897">
    <property type="protein sequence ID" value="CDW82423.1"/>
    <property type="molecule type" value="Genomic_DNA"/>
</dbReference>
<dbReference type="InParanoid" id="A0A078ANA9"/>
<gene>
    <name evidence="2" type="primary">Contig19460.g20636</name>
    <name evidence="2" type="ORF">STYLEM_11455</name>
</gene>
<dbReference type="AlphaFoldDB" id="A0A078ANA9"/>
<evidence type="ECO:0000313" key="2">
    <source>
        <dbReference type="EMBL" id="CDW82423.1"/>
    </source>
</evidence>
<evidence type="ECO:0000256" key="1">
    <source>
        <dbReference type="SAM" id="MobiDB-lite"/>
    </source>
</evidence>
<dbReference type="Proteomes" id="UP000039865">
    <property type="component" value="Unassembled WGS sequence"/>
</dbReference>
<sequence length="1000" mass="118706">MKAPQSNIQSMLQTLQIETSSQGFMDKRKQIQTRGSISQKYKQSGSNSALGFHDNRQADTPQLIRDEKQVEDIRCIFKSKEFKEWGQAITNNVNYNFIKRNGQFYIIEDWLKQIELEFKYLLSSQSQVDLVRSSMNTQQHTKRGYLVAGDYLKHVKEGQGVGKRESLNQQIQRGVINADNREGKPSSQSRNSKKKSQNRQEFSNERVQIDHETSPVIYDRQSKTSMAQRKKTMTSRNIKLHNMKSDPNVIESQGGIFTQTQNLLFKNHNQMKSLEKLLSSSRSKQELSKFTASENDFLQLKMNIIQRKQALEEKEIPHEIPSAMLLQHKHLDKNNTERPSFTTFQDNLMQNTKDEMRKVQGQLSRLMVKKEQFVNFHHLNCNKLQIRANEPIYCKIFVHQKAAPLNIMIFKQRPNDNFQAVWSKYESMPTFDNCNGDLSNASKFQIQERHEVYFNNNYIYFTFSSNQSISLQVYLFFNREKPHIQKTASFVNTMGGFDENNRDVNESELEAYRAKKYKYYNRIKDILNDSYECKQLQQEADEIKKKKIEQIKETKKQRTSKISQILNKFIQSKPPNMTMNNFKFELAQQKKVQNEEDLFKKNIFLLNKQEILKEYKEKASKDATQIKKARNQCKQWLTLMLLKQIMIVGNNEYQIQKAAREQYYLLKSSACLIACRYKRYLKRHKNHHLKSRIQITVKKQLQISIFTLIFSVFTQQVVIINSNIEQRSNRFIYRFLYNNMNRQNVLGVFRKFMKQILVIQKQIRTVLKRDAEKMKLISERWDVCLNEIKNEYLNDPCDKDSYSQNLFKFMKLLGEESKKREVTKFYKYAKSYYDQIYFNWRDVIKSYNELDFIMRTGNQIMGEIVNTPKQMKQVQSRTMMDIWSNTQRFLTKTPIKVKKLNVVANDEEIPPPDLNGNFLKPNQKKVKNNNGMTKKKTQQVQYFSKYGYRELDVQKELEKLYREDPISEEELLTRPPYFKFIPSDSYMKCLILAYVESTLF</sequence>
<feature type="compositionally biased region" description="Basic and acidic residues" evidence="1">
    <location>
        <begin position="202"/>
        <end position="213"/>
    </location>
</feature>
<feature type="region of interest" description="Disordered" evidence="1">
    <location>
        <begin position="159"/>
        <end position="236"/>
    </location>
</feature>
<reference evidence="2 3" key="1">
    <citation type="submission" date="2014-06" db="EMBL/GenBank/DDBJ databases">
        <authorList>
            <person name="Swart Estienne"/>
        </authorList>
    </citation>
    <scope>NUCLEOTIDE SEQUENCE [LARGE SCALE GENOMIC DNA]</scope>
    <source>
        <strain evidence="2 3">130c</strain>
    </source>
</reference>
<dbReference type="OrthoDB" id="420604at2759"/>
<proteinExistence type="predicted"/>
<name>A0A078ANA9_STYLE</name>